<keyword evidence="1" id="KW-0812">Transmembrane</keyword>
<feature type="transmembrane region" description="Helical" evidence="1">
    <location>
        <begin position="132"/>
        <end position="152"/>
    </location>
</feature>
<dbReference type="GO" id="GO:0016020">
    <property type="term" value="C:membrane"/>
    <property type="evidence" value="ECO:0007669"/>
    <property type="project" value="InterPro"/>
</dbReference>
<evidence type="ECO:0000313" key="3">
    <source>
        <dbReference type="Proteomes" id="UP000078520"/>
    </source>
</evidence>
<keyword evidence="1" id="KW-0472">Membrane</keyword>
<protein>
    <recommendedName>
        <fullName evidence="4">ABC transporter permease</fullName>
    </recommendedName>
</protein>
<accession>A0A179C6H8</accession>
<sequence>MNKIWNQRLSQYQQKLLKYLRYVFNDHFVIALFFVFGAVCYGYFNFIDHYVHPLTLLDRFVAIIALMVILQIGKFATLLQKPDIVFLLPNDYRINDYLIKARHHSMTMTALIQTGCGLITVPFLVRVLHFKWLDWTVLLISQVLFKWMQLLFEETGLFDQKWNSSQMQLLKQGLPLIGIAVGVLLSPWLSLGIAVIGWGGMLQLRKKASYHVFKWKDAIAAEDKRVMRIYKFFSLFTDVPEVHQKIKRRRYLDWLLPRIQQDSRQTYKYLYWRGFWRNSEYSGLFMRLTIIGVLLMLFINLKWVSLLIGLLFIYLTSFQLIPLANQFYDIVFTHLYPVKPSQQLASFRKILGALTAVQVVIFTVALLIATHSLIAAVGLVVGAIGIELLLAHFSLNKRFNKGA</sequence>
<dbReference type="PIRSF" id="PIRSF037259">
    <property type="entry name" value="EcsB_ABC"/>
    <property type="match status" value="1"/>
</dbReference>
<proteinExistence type="predicted"/>
<keyword evidence="1" id="KW-1133">Transmembrane helix</keyword>
<feature type="transmembrane region" description="Helical" evidence="1">
    <location>
        <begin position="307"/>
        <end position="328"/>
    </location>
</feature>
<comment type="caution">
    <text evidence="2">The sequence shown here is derived from an EMBL/GenBank/DDBJ whole genome shotgun (WGS) entry which is preliminary data.</text>
</comment>
<dbReference type="OrthoDB" id="2447941at2"/>
<feature type="transmembrane region" description="Helical" evidence="1">
    <location>
        <begin position="27"/>
        <end position="44"/>
    </location>
</feature>
<dbReference type="Pfam" id="PF05975">
    <property type="entry name" value="EcsB"/>
    <property type="match status" value="1"/>
</dbReference>
<evidence type="ECO:0000313" key="2">
    <source>
        <dbReference type="EMBL" id="OAQ08610.1"/>
    </source>
</evidence>
<feature type="transmembrane region" description="Helical" evidence="1">
    <location>
        <begin position="106"/>
        <end position="125"/>
    </location>
</feature>
<feature type="transmembrane region" description="Helical" evidence="1">
    <location>
        <begin position="284"/>
        <end position="301"/>
    </location>
</feature>
<organism evidence="2 3">
    <name type="scientific">Ligilactobacillus aviarius</name>
    <dbReference type="NCBI Taxonomy" id="1606"/>
    <lineage>
        <taxon>Bacteria</taxon>
        <taxon>Bacillati</taxon>
        <taxon>Bacillota</taxon>
        <taxon>Bacilli</taxon>
        <taxon>Lactobacillales</taxon>
        <taxon>Lactobacillaceae</taxon>
        <taxon>Ligilactobacillus</taxon>
    </lineage>
</organism>
<evidence type="ECO:0008006" key="4">
    <source>
        <dbReference type="Google" id="ProtNLM"/>
    </source>
</evidence>
<dbReference type="RefSeq" id="WP_064207738.1">
    <property type="nucleotide sequence ID" value="NZ_LVKC01000058.1"/>
</dbReference>
<dbReference type="AlphaFoldDB" id="A0A179C6H8"/>
<gene>
    <name evidence="2" type="ORF">A3O14_02715</name>
</gene>
<dbReference type="Proteomes" id="UP000078520">
    <property type="component" value="Unassembled WGS sequence"/>
</dbReference>
<feature type="transmembrane region" description="Helical" evidence="1">
    <location>
        <begin position="56"/>
        <end position="79"/>
    </location>
</feature>
<feature type="transmembrane region" description="Helical" evidence="1">
    <location>
        <begin position="172"/>
        <end position="198"/>
    </location>
</feature>
<reference evidence="3" key="1">
    <citation type="submission" date="2016-03" db="EMBL/GenBank/DDBJ databases">
        <authorList>
            <person name="Johnson T.J."/>
            <person name="Youmans B."/>
            <person name="Case K."/>
            <person name="Noll S."/>
        </authorList>
    </citation>
    <scope>NUCLEOTIDE SEQUENCE [LARGE SCALE GENOMIC DNA]</scope>
    <source>
        <strain evidence="3">UMNLAv8</strain>
    </source>
</reference>
<name>A0A179C6H8_9LACO</name>
<dbReference type="EMBL" id="LVKI01000008">
    <property type="protein sequence ID" value="OAQ08610.1"/>
    <property type="molecule type" value="Genomic_DNA"/>
</dbReference>
<feature type="transmembrane region" description="Helical" evidence="1">
    <location>
        <begin position="374"/>
        <end position="395"/>
    </location>
</feature>
<dbReference type="InterPro" id="IPR010288">
    <property type="entry name" value="EcsB_ABC"/>
</dbReference>
<evidence type="ECO:0000256" key="1">
    <source>
        <dbReference type="SAM" id="Phobius"/>
    </source>
</evidence>
<feature type="transmembrane region" description="Helical" evidence="1">
    <location>
        <begin position="349"/>
        <end position="368"/>
    </location>
</feature>